<name>A0ABZ1RLA6_9ACTN</name>
<sequence>MRNGNVDAPEPAIVSAGRSSPQEIQVKILGELASLGSLPGVAWVLRCVIRDILDHRNKRADRELKLQMIQRIPDDQVASVILELGAEQGAPQE</sequence>
<keyword evidence="2" id="KW-1185">Reference proteome</keyword>
<gene>
    <name evidence="1" type="ORF">OHU17_17390</name>
</gene>
<accession>A0ABZ1RLA6</accession>
<proteinExistence type="predicted"/>
<evidence type="ECO:0000313" key="1">
    <source>
        <dbReference type="EMBL" id="WUO47486.1"/>
    </source>
</evidence>
<organism evidence="1 2">
    <name type="scientific">Streptomyces goshikiensis</name>
    <dbReference type="NCBI Taxonomy" id="1942"/>
    <lineage>
        <taxon>Bacteria</taxon>
        <taxon>Bacillati</taxon>
        <taxon>Actinomycetota</taxon>
        <taxon>Actinomycetes</taxon>
        <taxon>Kitasatosporales</taxon>
        <taxon>Streptomycetaceae</taxon>
        <taxon>Streptomyces</taxon>
    </lineage>
</organism>
<dbReference type="RefSeq" id="WP_359516946.1">
    <property type="nucleotide sequence ID" value="NZ_JBEZIM010000009.1"/>
</dbReference>
<evidence type="ECO:0000313" key="2">
    <source>
        <dbReference type="Proteomes" id="UP001432075"/>
    </source>
</evidence>
<dbReference type="EMBL" id="CP108057">
    <property type="protein sequence ID" value="WUO47486.1"/>
    <property type="molecule type" value="Genomic_DNA"/>
</dbReference>
<dbReference type="Proteomes" id="UP001432075">
    <property type="component" value="Chromosome"/>
</dbReference>
<reference evidence="1" key="1">
    <citation type="submission" date="2022-10" db="EMBL/GenBank/DDBJ databases">
        <title>The complete genomes of actinobacterial strains from the NBC collection.</title>
        <authorList>
            <person name="Joergensen T.S."/>
            <person name="Alvarez Arevalo M."/>
            <person name="Sterndorff E.B."/>
            <person name="Faurdal D."/>
            <person name="Vuksanovic O."/>
            <person name="Mourched A.-S."/>
            <person name="Charusanti P."/>
            <person name="Shaw S."/>
            <person name="Blin K."/>
            <person name="Weber T."/>
        </authorList>
    </citation>
    <scope>NUCLEOTIDE SEQUENCE</scope>
    <source>
        <strain evidence="1">NBC_00283</strain>
    </source>
</reference>
<protein>
    <submittedName>
        <fullName evidence="1">Uncharacterized protein</fullName>
    </submittedName>
</protein>